<gene>
    <name evidence="3" type="ORF">KDAU_70500</name>
</gene>
<dbReference type="Pfam" id="PF03807">
    <property type="entry name" value="F420_oxidored"/>
    <property type="match status" value="1"/>
</dbReference>
<dbReference type="AlphaFoldDB" id="A0A401ZS80"/>
<dbReference type="Gene3D" id="3.40.50.720">
    <property type="entry name" value="NAD(P)-binding Rossmann-like Domain"/>
    <property type="match status" value="1"/>
</dbReference>
<keyword evidence="4" id="KW-1185">Reference proteome</keyword>
<dbReference type="Proteomes" id="UP000287224">
    <property type="component" value="Unassembled WGS sequence"/>
</dbReference>
<dbReference type="SUPFAM" id="SSF51735">
    <property type="entry name" value="NAD(P)-binding Rossmann-fold domains"/>
    <property type="match status" value="1"/>
</dbReference>
<dbReference type="GO" id="GO:0016491">
    <property type="term" value="F:oxidoreductase activity"/>
    <property type="evidence" value="ECO:0007669"/>
    <property type="project" value="UniProtKB-KW"/>
</dbReference>
<evidence type="ECO:0000313" key="3">
    <source>
        <dbReference type="EMBL" id="GCE09721.1"/>
    </source>
</evidence>
<evidence type="ECO:0000313" key="4">
    <source>
        <dbReference type="Proteomes" id="UP000287224"/>
    </source>
</evidence>
<dbReference type="EMBL" id="BIFQ01000002">
    <property type="protein sequence ID" value="GCE09721.1"/>
    <property type="molecule type" value="Genomic_DNA"/>
</dbReference>
<dbReference type="PANTHER" id="PTHR14239">
    <property type="entry name" value="DUDULIN-RELATED"/>
    <property type="match status" value="1"/>
</dbReference>
<evidence type="ECO:0000256" key="1">
    <source>
        <dbReference type="ARBA" id="ARBA00023002"/>
    </source>
</evidence>
<evidence type="ECO:0000259" key="2">
    <source>
        <dbReference type="Pfam" id="PF03807"/>
    </source>
</evidence>
<organism evidence="3 4">
    <name type="scientific">Dictyobacter aurantiacus</name>
    <dbReference type="NCBI Taxonomy" id="1936993"/>
    <lineage>
        <taxon>Bacteria</taxon>
        <taxon>Bacillati</taxon>
        <taxon>Chloroflexota</taxon>
        <taxon>Ktedonobacteria</taxon>
        <taxon>Ktedonobacterales</taxon>
        <taxon>Dictyobacteraceae</taxon>
        <taxon>Dictyobacter</taxon>
    </lineage>
</organism>
<keyword evidence="1" id="KW-0560">Oxidoreductase</keyword>
<dbReference type="PANTHER" id="PTHR14239:SF10">
    <property type="entry name" value="REDUCTASE"/>
    <property type="match status" value="1"/>
</dbReference>
<protein>
    <submittedName>
        <fullName evidence="3">NADP oxidoreductase</fullName>
    </submittedName>
</protein>
<name>A0A401ZS80_9CHLR</name>
<accession>A0A401ZS80</accession>
<reference evidence="4" key="1">
    <citation type="submission" date="2018-12" db="EMBL/GenBank/DDBJ databases">
        <title>Tengunoibacter tsumagoiensis gen. nov., sp. nov., Dictyobacter kobayashii sp. nov., D. alpinus sp. nov., and D. joshuensis sp. nov. and description of Dictyobacteraceae fam. nov. within the order Ktedonobacterales isolated from Tengu-no-mugimeshi.</title>
        <authorList>
            <person name="Wang C.M."/>
            <person name="Zheng Y."/>
            <person name="Sakai Y."/>
            <person name="Toyoda A."/>
            <person name="Minakuchi Y."/>
            <person name="Abe K."/>
            <person name="Yokota A."/>
            <person name="Yabe S."/>
        </authorList>
    </citation>
    <scope>NUCLEOTIDE SEQUENCE [LARGE SCALE GENOMIC DNA]</scope>
    <source>
        <strain evidence="4">S-27</strain>
    </source>
</reference>
<sequence>MNIGVIGSGNIGANAAKLFAQAGHKVAISNSKGPQSLSQLVSEIGPNARAATNEEVVRFGDVILLAIPWSQRTSLPPAQMFESKIVIDATNPYNKDQNGNFQVEQLNNTTSSEEILKQIPGTRLVKGFNTMYFETLKTSSKSSPDERLVIFIAGDDSEAKGVVAQLIEDIGFAAVDTGFLSEGGRRQQPGSPIYNVPMTVEQAKQALANLP</sequence>
<dbReference type="OrthoDB" id="9786864at2"/>
<feature type="domain" description="Pyrroline-5-carboxylate reductase catalytic N-terminal" evidence="2">
    <location>
        <begin position="3"/>
        <end position="92"/>
    </location>
</feature>
<dbReference type="RefSeq" id="WP_126602412.1">
    <property type="nucleotide sequence ID" value="NZ_BIFQ01000002.1"/>
</dbReference>
<dbReference type="InterPro" id="IPR051267">
    <property type="entry name" value="STEAP_metalloreductase"/>
</dbReference>
<dbReference type="InterPro" id="IPR028939">
    <property type="entry name" value="P5C_Rdtase_cat_N"/>
</dbReference>
<dbReference type="InterPro" id="IPR036291">
    <property type="entry name" value="NAD(P)-bd_dom_sf"/>
</dbReference>
<proteinExistence type="predicted"/>
<comment type="caution">
    <text evidence="3">The sequence shown here is derived from an EMBL/GenBank/DDBJ whole genome shotgun (WGS) entry which is preliminary data.</text>
</comment>